<dbReference type="Proteomes" id="UP000001075">
    <property type="component" value="Unassembled WGS sequence"/>
</dbReference>
<protein>
    <submittedName>
        <fullName evidence="1">Uncharacterized protein</fullName>
    </submittedName>
</protein>
<sequence length="94" mass="10966">MQNFQTKVTSSPNFRGIQISTRKFSFKIFPFFKYQELIRNVFKLLIRPAWLSLTLACQLPSCNLFHPRTSAVSLIVTLTRQKPPGFFLCCVLYM</sequence>
<dbReference type="AlphaFoldDB" id="G3IKU1"/>
<proteinExistence type="predicted"/>
<evidence type="ECO:0000313" key="1">
    <source>
        <dbReference type="EMBL" id="EGW13706.1"/>
    </source>
</evidence>
<organism evidence="1 2">
    <name type="scientific">Cricetulus griseus</name>
    <name type="common">Chinese hamster</name>
    <name type="synonym">Cricetulus barabensis griseus</name>
    <dbReference type="NCBI Taxonomy" id="10029"/>
    <lineage>
        <taxon>Eukaryota</taxon>
        <taxon>Metazoa</taxon>
        <taxon>Chordata</taxon>
        <taxon>Craniata</taxon>
        <taxon>Vertebrata</taxon>
        <taxon>Euteleostomi</taxon>
        <taxon>Mammalia</taxon>
        <taxon>Eutheria</taxon>
        <taxon>Euarchontoglires</taxon>
        <taxon>Glires</taxon>
        <taxon>Rodentia</taxon>
        <taxon>Myomorpha</taxon>
        <taxon>Muroidea</taxon>
        <taxon>Cricetidae</taxon>
        <taxon>Cricetinae</taxon>
        <taxon>Cricetulus</taxon>
    </lineage>
</organism>
<reference evidence="2" key="1">
    <citation type="journal article" date="2011" name="Nat. Biotechnol.">
        <title>The genomic sequence of the Chinese hamster ovary (CHO)-K1 cell line.</title>
        <authorList>
            <person name="Xu X."/>
            <person name="Nagarajan H."/>
            <person name="Lewis N.E."/>
            <person name="Pan S."/>
            <person name="Cai Z."/>
            <person name="Liu X."/>
            <person name="Chen W."/>
            <person name="Xie M."/>
            <person name="Wang W."/>
            <person name="Hammond S."/>
            <person name="Andersen M.R."/>
            <person name="Neff N."/>
            <person name="Passarelli B."/>
            <person name="Koh W."/>
            <person name="Fan H.C."/>
            <person name="Wang J."/>
            <person name="Gui Y."/>
            <person name="Lee K.H."/>
            <person name="Betenbaugh M.J."/>
            <person name="Quake S.R."/>
            <person name="Famili I."/>
            <person name="Palsson B.O."/>
            <person name="Wang J."/>
        </authorList>
    </citation>
    <scope>NUCLEOTIDE SEQUENCE [LARGE SCALE GENOMIC DNA]</scope>
    <source>
        <strain evidence="2">CHO K1 cell line</strain>
    </source>
</reference>
<gene>
    <name evidence="1" type="ORF">I79_024494</name>
</gene>
<evidence type="ECO:0000313" key="2">
    <source>
        <dbReference type="Proteomes" id="UP000001075"/>
    </source>
</evidence>
<dbReference type="InParanoid" id="G3IKU1"/>
<dbReference type="EMBL" id="JH003761">
    <property type="protein sequence ID" value="EGW13706.1"/>
    <property type="molecule type" value="Genomic_DNA"/>
</dbReference>
<accession>G3IKU1</accession>
<name>G3IKU1_CRIGR</name>